<organism evidence="1">
    <name type="scientific">marine sediment metagenome</name>
    <dbReference type="NCBI Taxonomy" id="412755"/>
    <lineage>
        <taxon>unclassified sequences</taxon>
        <taxon>metagenomes</taxon>
        <taxon>ecological metagenomes</taxon>
    </lineage>
</organism>
<comment type="caution">
    <text evidence="1">The sequence shown here is derived from an EMBL/GenBank/DDBJ whole genome shotgun (WGS) entry which is preliminary data.</text>
</comment>
<dbReference type="InterPro" id="IPR011009">
    <property type="entry name" value="Kinase-like_dom_sf"/>
</dbReference>
<accession>A0A0F9BWS2</accession>
<dbReference type="SUPFAM" id="SSF56112">
    <property type="entry name" value="Protein kinase-like (PK-like)"/>
    <property type="match status" value="1"/>
</dbReference>
<dbReference type="AlphaFoldDB" id="A0A0F9BWS2"/>
<evidence type="ECO:0008006" key="2">
    <source>
        <dbReference type="Google" id="ProtNLM"/>
    </source>
</evidence>
<protein>
    <recommendedName>
        <fullName evidence="2">Aminoglycoside phosphotransferase domain-containing protein</fullName>
    </recommendedName>
</protein>
<reference evidence="1" key="1">
    <citation type="journal article" date="2015" name="Nature">
        <title>Complex archaea that bridge the gap between prokaryotes and eukaryotes.</title>
        <authorList>
            <person name="Spang A."/>
            <person name="Saw J.H."/>
            <person name="Jorgensen S.L."/>
            <person name="Zaremba-Niedzwiedzka K."/>
            <person name="Martijn J."/>
            <person name="Lind A.E."/>
            <person name="van Eijk R."/>
            <person name="Schleper C."/>
            <person name="Guy L."/>
            <person name="Ettema T.J."/>
        </authorList>
    </citation>
    <scope>NUCLEOTIDE SEQUENCE</scope>
</reference>
<proteinExistence type="predicted"/>
<gene>
    <name evidence="1" type="ORF">LCGC14_2476540</name>
</gene>
<sequence length="282" mass="33872">MIKGHSNCKIEVVNGNIRKSAKYDEYDLVRFQEQINKHRNFAKKYNNKKDCPIYIPKILEEGHYCIIEQEPHEDILQFLSYSNEHKIDILIKQILYFIADIVKESSTTKRSIPTIKSKFEKVKLLLKNKNKFTNRQIQKLDDQFGLLFRYVHNIEIPVGQAHCDLTLSNILIHPSHEKIMLIDCLEKSTFIQSPFIDMVKLRQDTKHKWVYFLDGQKYDKNTIYEKLDYMDKILVKEFKDKYGRWYQQSYYELLQFINLIRIIPYSKNQETTNFILKELQCL</sequence>
<evidence type="ECO:0000313" key="1">
    <source>
        <dbReference type="EMBL" id="KKL18337.1"/>
    </source>
</evidence>
<dbReference type="EMBL" id="LAZR01038909">
    <property type="protein sequence ID" value="KKL18337.1"/>
    <property type="molecule type" value="Genomic_DNA"/>
</dbReference>
<name>A0A0F9BWS2_9ZZZZ</name>